<name>A0A1G6YU91_9RHOB</name>
<accession>A0A1G6YU91</accession>
<dbReference type="RefSeq" id="WP_281246293.1">
    <property type="nucleotide sequence ID" value="NZ_FNAH01000003.1"/>
</dbReference>
<proteinExistence type="predicted"/>
<reference evidence="1 2" key="1">
    <citation type="submission" date="2016-10" db="EMBL/GenBank/DDBJ databases">
        <authorList>
            <person name="de Groot N.N."/>
        </authorList>
    </citation>
    <scope>NUCLEOTIDE SEQUENCE [LARGE SCALE GENOMIC DNA]</scope>
    <source>
        <strain evidence="1 2">DSM 22220</strain>
    </source>
</reference>
<dbReference type="Proteomes" id="UP000199344">
    <property type="component" value="Unassembled WGS sequence"/>
</dbReference>
<keyword evidence="2" id="KW-1185">Reference proteome</keyword>
<evidence type="ECO:0000313" key="1">
    <source>
        <dbReference type="EMBL" id="SDD93852.1"/>
    </source>
</evidence>
<dbReference type="AlphaFoldDB" id="A0A1G6YU91"/>
<gene>
    <name evidence="1" type="ORF">SAMN05421538_10370</name>
</gene>
<evidence type="ECO:0000313" key="2">
    <source>
        <dbReference type="Proteomes" id="UP000199344"/>
    </source>
</evidence>
<protein>
    <submittedName>
        <fullName evidence="1">Uncharacterized protein</fullName>
    </submittedName>
</protein>
<sequence>MMKAMAAMCLPRAAGADSVTAGGHEVYCEVHGEFAAEGSRDG</sequence>
<organism evidence="1 2">
    <name type="scientific">Paracoccus isoporae</name>
    <dbReference type="NCBI Taxonomy" id="591205"/>
    <lineage>
        <taxon>Bacteria</taxon>
        <taxon>Pseudomonadati</taxon>
        <taxon>Pseudomonadota</taxon>
        <taxon>Alphaproteobacteria</taxon>
        <taxon>Rhodobacterales</taxon>
        <taxon>Paracoccaceae</taxon>
        <taxon>Paracoccus</taxon>
    </lineage>
</organism>
<dbReference type="EMBL" id="FNAH01000003">
    <property type="protein sequence ID" value="SDD93852.1"/>
    <property type="molecule type" value="Genomic_DNA"/>
</dbReference>